<evidence type="ECO:0000313" key="5">
    <source>
        <dbReference type="EMBL" id="CAL8110080.1"/>
    </source>
</evidence>
<organism evidence="5 6">
    <name type="scientific">Orchesella dallaii</name>
    <dbReference type="NCBI Taxonomy" id="48710"/>
    <lineage>
        <taxon>Eukaryota</taxon>
        <taxon>Metazoa</taxon>
        <taxon>Ecdysozoa</taxon>
        <taxon>Arthropoda</taxon>
        <taxon>Hexapoda</taxon>
        <taxon>Collembola</taxon>
        <taxon>Entomobryomorpha</taxon>
        <taxon>Entomobryoidea</taxon>
        <taxon>Orchesellidae</taxon>
        <taxon>Orchesellinae</taxon>
        <taxon>Orchesella</taxon>
    </lineage>
</organism>
<dbReference type="Pfam" id="PF00201">
    <property type="entry name" value="UDPGT"/>
    <property type="match status" value="1"/>
</dbReference>
<proteinExistence type="inferred from homology"/>
<dbReference type="InterPro" id="IPR002213">
    <property type="entry name" value="UDP_glucos_trans"/>
</dbReference>
<gene>
    <name evidence="5" type="ORF">ODALV1_LOCUS13958</name>
</gene>
<protein>
    <recommendedName>
        <fullName evidence="7">UDP-glucuronosyltransferase</fullName>
    </recommendedName>
</protein>
<evidence type="ECO:0000256" key="1">
    <source>
        <dbReference type="ARBA" id="ARBA00009995"/>
    </source>
</evidence>
<reference evidence="5 6" key="1">
    <citation type="submission" date="2024-08" db="EMBL/GenBank/DDBJ databases">
        <authorList>
            <person name="Cucini C."/>
            <person name="Frati F."/>
        </authorList>
    </citation>
    <scope>NUCLEOTIDE SEQUENCE [LARGE SCALE GENOMIC DNA]</scope>
</reference>
<dbReference type="PANTHER" id="PTHR48043">
    <property type="entry name" value="EG:EG0003.4 PROTEIN-RELATED"/>
    <property type="match status" value="1"/>
</dbReference>
<dbReference type="InterPro" id="IPR050271">
    <property type="entry name" value="UDP-glycosyltransferase"/>
</dbReference>
<keyword evidence="4" id="KW-0812">Transmembrane</keyword>
<evidence type="ECO:0000313" key="6">
    <source>
        <dbReference type="Proteomes" id="UP001642540"/>
    </source>
</evidence>
<keyword evidence="3" id="KW-0808">Transferase</keyword>
<sequence length="529" mass="59987">MFYKTKTLHIVAVLILSSTMISICESANILFLLPIASKSHINIFHSLVVGLAERDHNITVVAPLKLKEPLPNVREISPIPFEILNPAFYSGNPFERRKEGKAGLFLSFNSTFMEVGSDMMYRNEEIKHLMETGTFDLIIVNAFMNHFVLGIVHKLQVPHMYVITVPAMNVQVEKFGLYLPPSFVPCSFAAFSDRMNFKERVLNFIAEYFMLINTKVRWVPYLSKMYQDHLGSDVPDVHEIDKNVTLLLMNSHFSLTYPRPLMPDVVEVGGLHTRPSKPLPNDLENFLSEGKDGFILFSLGSIVQPKDMPVATSKMFLNVFSKLKQKVIWKWDGDLPGEVPANVKVAKWLPQQDILGHPNIKIFITHGGLLSTQEAVFHGVPLIGFPFFADQDLNIIKAEKAGFALSLEINDFTEEMLENAINKILTDDSYNKRVKQLSAVFRDRPMSPLETAIYWVEYVIKYEGAPHLRSAGRDLSFAVYHSIDVVLFLAVCFVIVLYAFMKLLQLLVWCIRKLCVGGSKNEGKKLKTN</sequence>
<keyword evidence="4" id="KW-0472">Membrane</keyword>
<dbReference type="SUPFAM" id="SSF53756">
    <property type="entry name" value="UDP-Glycosyltransferase/glycogen phosphorylase"/>
    <property type="match status" value="1"/>
</dbReference>
<comment type="similarity">
    <text evidence="1">Belongs to the UDP-glycosyltransferase family.</text>
</comment>
<name>A0ABP1QSL3_9HEXA</name>
<keyword evidence="6" id="KW-1185">Reference proteome</keyword>
<dbReference type="PANTHER" id="PTHR48043:SF159">
    <property type="entry name" value="EG:EG0003.4 PROTEIN-RELATED"/>
    <property type="match status" value="1"/>
</dbReference>
<evidence type="ECO:0008006" key="7">
    <source>
        <dbReference type="Google" id="ProtNLM"/>
    </source>
</evidence>
<dbReference type="EMBL" id="CAXLJM020000043">
    <property type="protein sequence ID" value="CAL8110080.1"/>
    <property type="molecule type" value="Genomic_DNA"/>
</dbReference>
<keyword evidence="4" id="KW-1133">Transmembrane helix</keyword>
<keyword evidence="2" id="KW-0328">Glycosyltransferase</keyword>
<comment type="caution">
    <text evidence="5">The sequence shown here is derived from an EMBL/GenBank/DDBJ whole genome shotgun (WGS) entry which is preliminary data.</text>
</comment>
<accession>A0ABP1QSL3</accession>
<dbReference type="CDD" id="cd03784">
    <property type="entry name" value="GT1_Gtf-like"/>
    <property type="match status" value="1"/>
</dbReference>
<evidence type="ECO:0000256" key="2">
    <source>
        <dbReference type="ARBA" id="ARBA00022676"/>
    </source>
</evidence>
<evidence type="ECO:0000256" key="3">
    <source>
        <dbReference type="ARBA" id="ARBA00022679"/>
    </source>
</evidence>
<feature type="transmembrane region" description="Helical" evidence="4">
    <location>
        <begin position="485"/>
        <end position="504"/>
    </location>
</feature>
<evidence type="ECO:0000256" key="4">
    <source>
        <dbReference type="SAM" id="Phobius"/>
    </source>
</evidence>
<dbReference type="Proteomes" id="UP001642540">
    <property type="component" value="Unassembled WGS sequence"/>
</dbReference>
<dbReference type="Gene3D" id="3.40.50.2000">
    <property type="entry name" value="Glycogen Phosphorylase B"/>
    <property type="match status" value="2"/>
</dbReference>